<reference evidence="1" key="1">
    <citation type="journal article" date="2015" name="Genome Biol. Evol.">
        <title>Organellar Genomes of White Spruce (Picea glauca): Assembly and Annotation.</title>
        <authorList>
            <person name="Jackman S.D."/>
            <person name="Warren R.L."/>
            <person name="Gibb E.A."/>
            <person name="Vandervalk B.P."/>
            <person name="Mohamadi H."/>
            <person name="Chu J."/>
            <person name="Raymond A."/>
            <person name="Pleasance S."/>
            <person name="Coope R."/>
            <person name="Wildung M.R."/>
            <person name="Ritland C.E."/>
            <person name="Bousquet J."/>
            <person name="Jones S.J."/>
            <person name="Bohlmann J."/>
            <person name="Birol I."/>
        </authorList>
    </citation>
    <scope>NUCLEOTIDE SEQUENCE [LARGE SCALE GENOMIC DNA]</scope>
    <source>
        <tissue evidence="1">Flushing bud</tissue>
    </source>
</reference>
<comment type="caution">
    <text evidence="1">The sequence shown here is derived from an EMBL/GenBank/DDBJ whole genome shotgun (WGS) entry which is preliminary data.</text>
</comment>
<proteinExistence type="predicted"/>
<geneLocation type="mitochondrion" evidence="1"/>
<gene>
    <name evidence="1" type="ORF">ABT39_MTgene4982</name>
</gene>
<sequence>MNKDFKRQEKGEIKFKPLYFSLFCLSIHTHSRALLAYRSITPLPERFSSGSIPDIVSRQGAS</sequence>
<protein>
    <submittedName>
        <fullName evidence="1">Uncharacterized protein</fullName>
    </submittedName>
</protein>
<accession>A0A101LZ89</accession>
<name>A0A101LZ89_PICGL</name>
<organism evidence="1">
    <name type="scientific">Picea glauca</name>
    <name type="common">White spruce</name>
    <name type="synonym">Pinus glauca</name>
    <dbReference type="NCBI Taxonomy" id="3330"/>
    <lineage>
        <taxon>Eukaryota</taxon>
        <taxon>Viridiplantae</taxon>
        <taxon>Streptophyta</taxon>
        <taxon>Embryophyta</taxon>
        <taxon>Tracheophyta</taxon>
        <taxon>Spermatophyta</taxon>
        <taxon>Pinopsida</taxon>
        <taxon>Pinidae</taxon>
        <taxon>Conifers I</taxon>
        <taxon>Pinales</taxon>
        <taxon>Pinaceae</taxon>
        <taxon>Picea</taxon>
    </lineage>
</organism>
<evidence type="ECO:0000313" key="1">
    <source>
        <dbReference type="EMBL" id="KUM47987.1"/>
    </source>
</evidence>
<dbReference type="EMBL" id="LKAM01000006">
    <property type="protein sequence ID" value="KUM47987.1"/>
    <property type="molecule type" value="Genomic_DNA"/>
</dbReference>
<keyword evidence="1" id="KW-0496">Mitochondrion</keyword>
<dbReference type="AlphaFoldDB" id="A0A101LZ89"/>